<reference evidence="1" key="1">
    <citation type="submission" date="2021-05" db="EMBL/GenBank/DDBJ databases">
        <authorList>
            <person name="Scholz U."/>
            <person name="Mascher M."/>
            <person name="Fiebig A."/>
        </authorList>
    </citation>
    <scope>NUCLEOTIDE SEQUENCE [LARGE SCALE GENOMIC DNA]</scope>
</reference>
<accession>A0ACD5WP98</accession>
<dbReference type="EnsemblPlants" id="AVESA.00010b.r2.4CG1269170.1">
    <property type="protein sequence ID" value="AVESA.00010b.r2.4CG1269170.1.CDS"/>
    <property type="gene ID" value="AVESA.00010b.r2.4CG1269170"/>
</dbReference>
<keyword evidence="2" id="KW-1185">Reference proteome</keyword>
<protein>
    <submittedName>
        <fullName evidence="1">Uncharacterized protein</fullName>
    </submittedName>
</protein>
<evidence type="ECO:0000313" key="2">
    <source>
        <dbReference type="Proteomes" id="UP001732700"/>
    </source>
</evidence>
<organism evidence="1 2">
    <name type="scientific">Avena sativa</name>
    <name type="common">Oat</name>
    <dbReference type="NCBI Taxonomy" id="4498"/>
    <lineage>
        <taxon>Eukaryota</taxon>
        <taxon>Viridiplantae</taxon>
        <taxon>Streptophyta</taxon>
        <taxon>Embryophyta</taxon>
        <taxon>Tracheophyta</taxon>
        <taxon>Spermatophyta</taxon>
        <taxon>Magnoliopsida</taxon>
        <taxon>Liliopsida</taxon>
        <taxon>Poales</taxon>
        <taxon>Poaceae</taxon>
        <taxon>BOP clade</taxon>
        <taxon>Pooideae</taxon>
        <taxon>Poodae</taxon>
        <taxon>Poeae</taxon>
        <taxon>Poeae Chloroplast Group 1 (Aveneae type)</taxon>
        <taxon>Aveninae</taxon>
        <taxon>Avena</taxon>
    </lineage>
</organism>
<proteinExistence type="predicted"/>
<name>A0ACD5WP98_AVESA</name>
<reference evidence="1" key="2">
    <citation type="submission" date="2025-09" db="UniProtKB">
        <authorList>
            <consortium name="EnsemblPlants"/>
        </authorList>
    </citation>
    <scope>IDENTIFICATION</scope>
</reference>
<dbReference type="Proteomes" id="UP001732700">
    <property type="component" value="Chromosome 4C"/>
</dbReference>
<sequence>MAAAKQLPMVDLAPFFNSDRDDDGARAARASAIEAVVEACRTYGFFRVVNHGVPQELVSRSLKLSAAFFILQDEEKAKAVAEAGGATPIPARYYRLPSHSSDKAEYLLMYQPHLGHNLYPADPHEFRETLDECHEKLAKLGILVQEILAEGMGLPPDFFQEYTASDNSFHFLAALHYFPATEEDGSVGLSKHEDGKALTFVLQDAVGGGSRSSRTASGSPLSPSTGPSSSTLATSFRC</sequence>
<evidence type="ECO:0000313" key="1">
    <source>
        <dbReference type="EnsemblPlants" id="AVESA.00010b.r2.4CG1269170.1.CDS"/>
    </source>
</evidence>